<reference evidence="2 3" key="1">
    <citation type="submission" date="2014-12" db="EMBL/GenBank/DDBJ databases">
        <title>Draft genome sequence of Paenibacillus kamchatkensis strain B-2647.</title>
        <authorList>
            <person name="Karlyshev A.V."/>
            <person name="Kudryashova E.B."/>
        </authorList>
    </citation>
    <scope>NUCLEOTIDE SEQUENCE [LARGE SCALE GENOMIC DNA]</scope>
    <source>
        <strain evidence="2 3">VKM B-2647</strain>
    </source>
</reference>
<evidence type="ECO:0000313" key="3">
    <source>
        <dbReference type="Proteomes" id="UP000031967"/>
    </source>
</evidence>
<accession>A0ABR5AEN3</accession>
<dbReference type="SUPFAM" id="SSF55073">
    <property type="entry name" value="Nucleotide cyclase"/>
    <property type="match status" value="1"/>
</dbReference>
<protein>
    <recommendedName>
        <fullName evidence="1">GGDEF domain-containing protein</fullName>
    </recommendedName>
</protein>
<proteinExistence type="predicted"/>
<dbReference type="Gene3D" id="3.30.70.270">
    <property type="match status" value="1"/>
</dbReference>
<sequence length="63" mass="6995">MTARIEKVLAEAWRVGEYVFNASASIGAAIYPADGEDAVELLRRADLKLYESKHEYKGSEMSS</sequence>
<comment type="caution">
    <text evidence="2">The sequence shown here is derived from an EMBL/GenBank/DDBJ whole genome shotgun (WGS) entry which is preliminary data.</text>
</comment>
<dbReference type="InterPro" id="IPR029787">
    <property type="entry name" value="Nucleotide_cyclase"/>
</dbReference>
<dbReference type="EMBL" id="JXAK01000037">
    <property type="protein sequence ID" value="KIL39469.1"/>
    <property type="molecule type" value="Genomic_DNA"/>
</dbReference>
<gene>
    <name evidence="2" type="ORF">SD70_20130</name>
</gene>
<dbReference type="InterPro" id="IPR000160">
    <property type="entry name" value="GGDEF_dom"/>
</dbReference>
<keyword evidence="3" id="KW-1185">Reference proteome</keyword>
<name>A0ABR5AEN3_9BACL</name>
<dbReference type="InterPro" id="IPR043128">
    <property type="entry name" value="Rev_trsase/Diguanyl_cyclase"/>
</dbReference>
<dbReference type="PROSITE" id="PS50887">
    <property type="entry name" value="GGDEF"/>
    <property type="match status" value="1"/>
</dbReference>
<dbReference type="Proteomes" id="UP000031967">
    <property type="component" value="Unassembled WGS sequence"/>
</dbReference>
<evidence type="ECO:0000313" key="2">
    <source>
        <dbReference type="EMBL" id="KIL39469.1"/>
    </source>
</evidence>
<organism evidence="2 3">
    <name type="scientific">Gordoniibacillus kamchatkensis</name>
    <dbReference type="NCBI Taxonomy" id="1590651"/>
    <lineage>
        <taxon>Bacteria</taxon>
        <taxon>Bacillati</taxon>
        <taxon>Bacillota</taxon>
        <taxon>Bacilli</taxon>
        <taxon>Bacillales</taxon>
        <taxon>Paenibacillaceae</taxon>
        <taxon>Gordoniibacillus</taxon>
    </lineage>
</organism>
<feature type="domain" description="GGDEF" evidence="1">
    <location>
        <begin position="1"/>
        <end position="63"/>
    </location>
</feature>
<evidence type="ECO:0000259" key="1">
    <source>
        <dbReference type="PROSITE" id="PS50887"/>
    </source>
</evidence>
<dbReference type="Pfam" id="PF00990">
    <property type="entry name" value="GGDEF"/>
    <property type="match status" value="1"/>
</dbReference>